<accession>A0A8S9MKL6</accession>
<evidence type="ECO:0000313" key="3">
    <source>
        <dbReference type="Proteomes" id="UP000712281"/>
    </source>
</evidence>
<sequence length="154" mass="16974">MVRGSHHRLQACGLLAPSPSHSPSVWYPSLQALSLTVSPRRNRTSLHTHTVSSSTAGLSLFLWDVSHDFARGFPKGLYVQNRPQCLVYIERGIGTALGAKGCELWPNGCKFLLLHPFPYNSPKPPPTAPFPVGFKLGSKAKAFRLIVQHYDLTI</sequence>
<dbReference type="Proteomes" id="UP000712281">
    <property type="component" value="Unassembled WGS sequence"/>
</dbReference>
<evidence type="ECO:0000313" key="1">
    <source>
        <dbReference type="EMBL" id="KAF2590315.1"/>
    </source>
</evidence>
<dbReference type="EMBL" id="QGKY02000190">
    <property type="protein sequence ID" value="KAF2590315.1"/>
    <property type="molecule type" value="Genomic_DNA"/>
</dbReference>
<gene>
    <name evidence="2" type="ORF">F2Q68_00039171</name>
    <name evidence="1" type="ORF">F2Q70_00038533</name>
</gene>
<proteinExistence type="predicted"/>
<evidence type="ECO:0000313" key="2">
    <source>
        <dbReference type="EMBL" id="KAF2618738.1"/>
    </source>
</evidence>
<protein>
    <submittedName>
        <fullName evidence="2">Uncharacterized protein</fullName>
    </submittedName>
</protein>
<dbReference type="EMBL" id="QGKW02000007">
    <property type="protein sequence ID" value="KAF2618738.1"/>
    <property type="molecule type" value="Genomic_DNA"/>
</dbReference>
<dbReference type="AlphaFoldDB" id="A0A8S9MKL6"/>
<organism evidence="2 3">
    <name type="scientific">Brassica cretica</name>
    <name type="common">Mustard</name>
    <dbReference type="NCBI Taxonomy" id="69181"/>
    <lineage>
        <taxon>Eukaryota</taxon>
        <taxon>Viridiplantae</taxon>
        <taxon>Streptophyta</taxon>
        <taxon>Embryophyta</taxon>
        <taxon>Tracheophyta</taxon>
        <taxon>Spermatophyta</taxon>
        <taxon>Magnoliopsida</taxon>
        <taxon>eudicotyledons</taxon>
        <taxon>Gunneridae</taxon>
        <taxon>Pentapetalae</taxon>
        <taxon>rosids</taxon>
        <taxon>malvids</taxon>
        <taxon>Brassicales</taxon>
        <taxon>Brassicaceae</taxon>
        <taxon>Brassiceae</taxon>
        <taxon>Brassica</taxon>
    </lineage>
</organism>
<name>A0A8S9MKL6_BRACR</name>
<reference evidence="2" key="1">
    <citation type="submission" date="2019-12" db="EMBL/GenBank/DDBJ databases">
        <title>Genome sequencing and annotation of Brassica cretica.</title>
        <authorList>
            <person name="Studholme D.J."/>
            <person name="Sarris P.F."/>
        </authorList>
    </citation>
    <scope>NUCLEOTIDE SEQUENCE</scope>
    <source>
        <strain evidence="2">PFS-001/15</strain>
        <strain evidence="1">PFS-102/07</strain>
        <tissue evidence="2">Leaf</tissue>
    </source>
</reference>
<comment type="caution">
    <text evidence="2">The sequence shown here is derived from an EMBL/GenBank/DDBJ whole genome shotgun (WGS) entry which is preliminary data.</text>
</comment>